<evidence type="ECO:0000256" key="8">
    <source>
        <dbReference type="SAM" id="MobiDB-lite"/>
    </source>
</evidence>
<keyword evidence="7 9" id="KW-0472">Membrane</keyword>
<dbReference type="InterPro" id="IPR023299">
    <property type="entry name" value="ATPase_P-typ_cyto_dom_N"/>
</dbReference>
<feature type="compositionally biased region" description="Acidic residues" evidence="8">
    <location>
        <begin position="127"/>
        <end position="138"/>
    </location>
</feature>
<dbReference type="PANTHER" id="PTHR24093">
    <property type="entry name" value="CATION TRANSPORTING ATPASE"/>
    <property type="match status" value="1"/>
</dbReference>
<dbReference type="InterPro" id="IPR059000">
    <property type="entry name" value="ATPase_P-type_domA"/>
</dbReference>
<feature type="region of interest" description="Disordered" evidence="8">
    <location>
        <begin position="127"/>
        <end position="156"/>
    </location>
</feature>
<dbReference type="PANTHER" id="PTHR24093:SF454">
    <property type="entry name" value="CATION-TRANSPORTING P-TYPE ATPASE C-TERMINAL DOMAIN-CONTAINING PROTEIN"/>
    <property type="match status" value="1"/>
</dbReference>
<organism evidence="12 13">
    <name type="scientific">Nyssa sinensis</name>
    <dbReference type="NCBI Taxonomy" id="561372"/>
    <lineage>
        <taxon>Eukaryota</taxon>
        <taxon>Viridiplantae</taxon>
        <taxon>Streptophyta</taxon>
        <taxon>Embryophyta</taxon>
        <taxon>Tracheophyta</taxon>
        <taxon>Spermatophyta</taxon>
        <taxon>Magnoliopsida</taxon>
        <taxon>eudicotyledons</taxon>
        <taxon>Gunneridae</taxon>
        <taxon>Pentapetalae</taxon>
        <taxon>asterids</taxon>
        <taxon>Cornales</taxon>
        <taxon>Nyssaceae</taxon>
        <taxon>Nyssa</taxon>
    </lineage>
</organism>
<evidence type="ECO:0000256" key="2">
    <source>
        <dbReference type="ARBA" id="ARBA00022692"/>
    </source>
</evidence>
<dbReference type="InterPro" id="IPR023214">
    <property type="entry name" value="HAD_sf"/>
</dbReference>
<dbReference type="AlphaFoldDB" id="A0A5J5A6T8"/>
<feature type="transmembrane region" description="Helical" evidence="9">
    <location>
        <begin position="945"/>
        <end position="967"/>
    </location>
</feature>
<sequence>MSPKNTSEHEGGGFAGDSLETGVVITKNYKRLWFSLRVAVFITLKRSSPSDGPPLQTPTSQRLSRSSSRAEHKIDVPFDCEEKEEEVDRNGDNAINEQQLLLNTVDETYTRQGRLSRSFSEAEVETSIDLSFDAEDDTGGPTSPPPKDEKVNCNGDDAVNQQQNLRNSVDRIVKEKNLNALTEIGGTEKVISIFSSHLETGLEQNASSDPKTWSTTNPIQAKDLFHFFLKECYSCTNFLLTVSAGLSLATEILQEGPKYGWQDGAIILMAVFLLVTFPSVGKFLRARKLEKQMLMRENKLRVEVIRYGESRIVPISNIVQGDIVCLKEGDRVPGDGLYVHGDGLEVDEGLDSSIDRHHNPFLLYGSKVIVGNGRMIVTSDGTNSSIGKLMSMVNDVPNHKPNLLQTRIEQPNEYADKSALCTSILITVVMFLRFRNHHDNKKLPELKGKVRVKEVVMIFERALLKPRGLVCILTTYLTTMVLGFQHGVSLIINFSLSHWNEKVVSDNAKPQNLSACGTMGFITVICINVSSGLTCSEMEVGKFLVGNEETNNNHGEDCETSQIVLEALQRGIGISDLLPENLRSPTDDLLNSWVQSKWGQSMDLSTEPIKWSFNEKGGGVLIRKNGDEDVETIMHLHWKGSAKTILRMCSHYYDSEGNIHALEDQKSKFEQEIRDMEDDGLRPIAFAYKPMEEQEIREDGLILLALVGFKYKIGEDDKSAVKALKNAGVSIKLVSQDELPKAIEIAFELGICSRGSNDVVALEGKEFRNLNTNARMEKIDQITVMGRFLPEDELLMVQSLKQKGHAVTFYGGSTTADTLAIREADVGIVEATLSTEMARESSDIIVSPGRGLRPFTPLLRHGRCAYHNIQMFIGLQLTACISGLLITVVVTICSGESPITAIQLLWVNYIICILGGRMMVMEPAAQALMAHQSQAKRTKCLMTNFMWRTLVTQVFYQASVLLIIQFMGQAVHAMKQEEWNSMIFNTFTLCQVFNLFNAMELEKKEVFVVVIRDYRFLMALVVVMGMHVVFIELATTLVVGYDRLSCILWAFCFLFAVLSWVVDRFLTFILDSLSTCSIGSISSSVGISARIPLPYAVHNYMGFIFCAVLIFSLSYY</sequence>
<dbReference type="SUPFAM" id="SSF81665">
    <property type="entry name" value="Calcium ATPase, transmembrane domain M"/>
    <property type="match status" value="1"/>
</dbReference>
<dbReference type="Pfam" id="PF00689">
    <property type="entry name" value="Cation_ATPase_C"/>
    <property type="match status" value="1"/>
</dbReference>
<dbReference type="GO" id="GO:0005886">
    <property type="term" value="C:plasma membrane"/>
    <property type="evidence" value="ECO:0007669"/>
    <property type="project" value="TreeGrafter"/>
</dbReference>
<feature type="transmembrane region" description="Helical" evidence="9">
    <location>
        <begin position="265"/>
        <end position="284"/>
    </location>
</feature>
<dbReference type="Gene3D" id="3.40.1110.10">
    <property type="entry name" value="Calcium-transporting ATPase, cytoplasmic domain N"/>
    <property type="match status" value="2"/>
</dbReference>
<dbReference type="Gene3D" id="3.40.50.1000">
    <property type="entry name" value="HAD superfamily/HAD-like"/>
    <property type="match status" value="2"/>
</dbReference>
<keyword evidence="13" id="KW-1185">Reference proteome</keyword>
<dbReference type="InterPro" id="IPR006068">
    <property type="entry name" value="ATPase_P-typ_cation-transptr_C"/>
</dbReference>
<feature type="transmembrane region" description="Helical" evidence="9">
    <location>
        <begin position="904"/>
        <end position="924"/>
    </location>
</feature>
<feature type="transmembrane region" description="Helical" evidence="9">
    <location>
        <begin position="1047"/>
        <end position="1066"/>
    </location>
</feature>
<feature type="domain" description="Cation-transporting P-type ATPase C-terminal" evidence="11">
    <location>
        <begin position="897"/>
        <end position="1066"/>
    </location>
</feature>
<feature type="transmembrane region" description="Helical" evidence="9">
    <location>
        <begin position="1097"/>
        <end position="1115"/>
    </location>
</feature>
<dbReference type="Proteomes" id="UP000325577">
    <property type="component" value="Linkage Group LG3"/>
</dbReference>
<dbReference type="GO" id="GO:0046872">
    <property type="term" value="F:metal ion binding"/>
    <property type="evidence" value="ECO:0007669"/>
    <property type="project" value="UniProtKB-KW"/>
</dbReference>
<dbReference type="InterPro" id="IPR036412">
    <property type="entry name" value="HAD-like_sf"/>
</dbReference>
<evidence type="ECO:0000256" key="7">
    <source>
        <dbReference type="ARBA" id="ARBA00023136"/>
    </source>
</evidence>
<keyword evidence="5" id="KW-0460">Magnesium</keyword>
<feature type="compositionally biased region" description="Polar residues" evidence="8">
    <location>
        <begin position="57"/>
        <end position="67"/>
    </location>
</feature>
<evidence type="ECO:0000256" key="9">
    <source>
        <dbReference type="SAM" id="Phobius"/>
    </source>
</evidence>
<dbReference type="InterPro" id="IPR023298">
    <property type="entry name" value="ATPase_P-typ_TM_dom_sf"/>
</dbReference>
<dbReference type="SUPFAM" id="SSF81653">
    <property type="entry name" value="Calcium ATPase, transduction domain A"/>
    <property type="match status" value="1"/>
</dbReference>
<feature type="transmembrane region" description="Helical" evidence="9">
    <location>
        <begin position="1016"/>
        <end position="1041"/>
    </location>
</feature>
<name>A0A5J5A6T8_9ASTE</name>
<gene>
    <name evidence="12" type="ORF">F0562_008194</name>
</gene>
<comment type="subcellular location">
    <subcellularLocation>
        <location evidence="1">Membrane</location>
    </subcellularLocation>
</comment>
<evidence type="ECO:0000259" key="10">
    <source>
        <dbReference type="Pfam" id="PF00122"/>
    </source>
</evidence>
<keyword evidence="4" id="KW-0106">Calcium</keyword>
<evidence type="ECO:0000256" key="3">
    <source>
        <dbReference type="ARBA" id="ARBA00022723"/>
    </source>
</evidence>
<reference evidence="12 13" key="1">
    <citation type="submission" date="2019-09" db="EMBL/GenBank/DDBJ databases">
        <title>A chromosome-level genome assembly of the Chinese tupelo Nyssa sinensis.</title>
        <authorList>
            <person name="Yang X."/>
            <person name="Kang M."/>
            <person name="Yang Y."/>
            <person name="Xiong H."/>
            <person name="Wang M."/>
            <person name="Zhang Z."/>
            <person name="Wang Z."/>
            <person name="Wu H."/>
            <person name="Ma T."/>
            <person name="Liu J."/>
            <person name="Xi Z."/>
        </authorList>
    </citation>
    <scope>NUCLEOTIDE SEQUENCE [LARGE SCALE GENOMIC DNA]</scope>
    <source>
        <strain evidence="12">J267</strain>
        <tissue evidence="12">Leaf</tissue>
    </source>
</reference>
<evidence type="ECO:0000313" key="12">
    <source>
        <dbReference type="EMBL" id="KAA8526603.1"/>
    </source>
</evidence>
<proteinExistence type="predicted"/>
<feature type="region of interest" description="Disordered" evidence="8">
    <location>
        <begin position="47"/>
        <end position="75"/>
    </location>
</feature>
<dbReference type="Pfam" id="PF13246">
    <property type="entry name" value="Cation_ATPase"/>
    <property type="match status" value="1"/>
</dbReference>
<dbReference type="InterPro" id="IPR008250">
    <property type="entry name" value="ATPase_P-typ_transduc_dom_A_sf"/>
</dbReference>
<dbReference type="GO" id="GO:0000166">
    <property type="term" value="F:nucleotide binding"/>
    <property type="evidence" value="ECO:0007669"/>
    <property type="project" value="InterPro"/>
</dbReference>
<dbReference type="GO" id="GO:0005388">
    <property type="term" value="F:P-type calcium transporter activity"/>
    <property type="evidence" value="ECO:0007669"/>
    <property type="project" value="TreeGrafter"/>
</dbReference>
<keyword evidence="3" id="KW-0479">Metal-binding</keyword>
<evidence type="ECO:0000256" key="5">
    <source>
        <dbReference type="ARBA" id="ARBA00022842"/>
    </source>
</evidence>
<dbReference type="Pfam" id="PF00122">
    <property type="entry name" value="E1-E2_ATPase"/>
    <property type="match status" value="1"/>
</dbReference>
<dbReference type="Gene3D" id="1.20.1110.10">
    <property type="entry name" value="Calcium-transporting ATPase, transmembrane domain"/>
    <property type="match status" value="3"/>
</dbReference>
<keyword evidence="2 9" id="KW-0812">Transmembrane</keyword>
<dbReference type="SUPFAM" id="SSF56784">
    <property type="entry name" value="HAD-like"/>
    <property type="match status" value="1"/>
</dbReference>
<dbReference type="OrthoDB" id="1422951at2759"/>
<feature type="transmembrane region" description="Helical" evidence="9">
    <location>
        <begin position="869"/>
        <end position="892"/>
    </location>
</feature>
<dbReference type="PRINTS" id="PR00119">
    <property type="entry name" value="CATATPASE"/>
</dbReference>
<evidence type="ECO:0000256" key="1">
    <source>
        <dbReference type="ARBA" id="ARBA00004370"/>
    </source>
</evidence>
<evidence type="ECO:0000256" key="6">
    <source>
        <dbReference type="ARBA" id="ARBA00022989"/>
    </source>
</evidence>
<protein>
    <submittedName>
        <fullName evidence="12">Uncharacterized protein</fullName>
    </submittedName>
</protein>
<dbReference type="SUPFAM" id="SSF81660">
    <property type="entry name" value="Metal cation-transporting ATPase, ATP-binding domain N"/>
    <property type="match status" value="1"/>
</dbReference>
<dbReference type="Gene3D" id="2.70.150.10">
    <property type="entry name" value="Calcium-transporting ATPase, cytoplasmic transduction domain A"/>
    <property type="match status" value="1"/>
</dbReference>
<feature type="domain" description="P-type ATPase A" evidence="10">
    <location>
        <begin position="300"/>
        <end position="393"/>
    </location>
</feature>
<evidence type="ECO:0000256" key="4">
    <source>
        <dbReference type="ARBA" id="ARBA00022837"/>
    </source>
</evidence>
<feature type="transmembrane region" description="Helical" evidence="9">
    <location>
        <begin position="469"/>
        <end position="492"/>
    </location>
</feature>
<dbReference type="EMBL" id="CM018046">
    <property type="protein sequence ID" value="KAA8526603.1"/>
    <property type="molecule type" value="Genomic_DNA"/>
</dbReference>
<feature type="transmembrane region" description="Helical" evidence="9">
    <location>
        <begin position="512"/>
        <end position="533"/>
    </location>
</feature>
<accession>A0A5J5A6T8</accession>
<evidence type="ECO:0000259" key="11">
    <source>
        <dbReference type="Pfam" id="PF00689"/>
    </source>
</evidence>
<keyword evidence="6 9" id="KW-1133">Transmembrane helix</keyword>
<evidence type="ECO:0000313" key="13">
    <source>
        <dbReference type="Proteomes" id="UP000325577"/>
    </source>
</evidence>